<evidence type="ECO:0000256" key="3">
    <source>
        <dbReference type="ARBA" id="ARBA00022741"/>
    </source>
</evidence>
<dbReference type="STRING" id="1037410.MCSF7_02704"/>
<evidence type="ECO:0000313" key="8">
    <source>
        <dbReference type="Proteomes" id="UP000004978"/>
    </source>
</evidence>
<sequence length="332" mass="37412">MSKKQKVNDSQKKNLKKKNKSVFSQEDALDIQTKEIELPAEIKKQKITTKNVCQLLSQVATSKKNIIVPKKISKALLKLGNKKHKKDNNATLKNKEGNIIDVQNVTKYYINGNVINHILDNISLSIKKGEIILIFGVSGGGKSTLLNLISGLDRPNSGNVIVCDKNLPYLSNAKLTLFRRHHVSFIFQSYNLLENLSAYDNAETGSYLQRDHNKRVDIVELFEQFELKEEMNKFPSQMSGGQQQRVSIIRALAKNADIIFADEPTGALDTSTSKIVLKTLYEINQARNTTVIMVSHDPKIKPMANRIITIAQGKISNIQVNEKPIHPDEFYK</sequence>
<dbReference type="InterPro" id="IPR003593">
    <property type="entry name" value="AAA+_ATPase"/>
</dbReference>
<name>F9UJ83_9BACT</name>
<comment type="similarity">
    <text evidence="1">Belongs to the ABC transporter superfamily.</text>
</comment>
<dbReference type="SUPFAM" id="SSF52540">
    <property type="entry name" value="P-loop containing nucleoside triphosphate hydrolases"/>
    <property type="match status" value="1"/>
</dbReference>
<dbReference type="Pfam" id="PF00005">
    <property type="entry name" value="ABC_tran"/>
    <property type="match status" value="1"/>
</dbReference>
<feature type="compositionally biased region" description="Basic and acidic residues" evidence="5">
    <location>
        <begin position="1"/>
        <end position="12"/>
    </location>
</feature>
<keyword evidence="8" id="KW-1185">Reference proteome</keyword>
<keyword evidence="3" id="KW-0547">Nucleotide-binding</keyword>
<dbReference type="InterPro" id="IPR017871">
    <property type="entry name" value="ABC_transporter-like_CS"/>
</dbReference>
<dbReference type="SMART" id="SM00382">
    <property type="entry name" value="AAA"/>
    <property type="match status" value="1"/>
</dbReference>
<protein>
    <submittedName>
        <fullName evidence="7">ABC transporter ATP-binding protein</fullName>
    </submittedName>
</protein>
<reference evidence="7 8" key="1">
    <citation type="journal article" date="2013" name="Genome Announc.">
        <title>Genome Sequence of Mycoplasma columbinum Strain SF7.</title>
        <authorList>
            <person name="Guo Z."/>
            <person name="Xu X."/>
            <person name="Zheng Q."/>
            <person name="Li T."/>
            <person name="Kuang S."/>
            <person name="Zhang Z."/>
            <person name="Chen Y."/>
            <person name="Lu X."/>
            <person name="Zhou R."/>
            <person name="Bi D."/>
            <person name="Jin H."/>
        </authorList>
    </citation>
    <scope>NUCLEOTIDE SEQUENCE [LARGE SCALE GENOMIC DNA]</scope>
    <source>
        <strain evidence="7 8">SF7</strain>
    </source>
</reference>
<organism evidence="7 8">
    <name type="scientific">Mycoplasmopsis columbina SF7</name>
    <dbReference type="NCBI Taxonomy" id="1037410"/>
    <lineage>
        <taxon>Bacteria</taxon>
        <taxon>Bacillati</taxon>
        <taxon>Mycoplasmatota</taxon>
        <taxon>Mycoplasmoidales</taxon>
        <taxon>Metamycoplasmataceae</taxon>
        <taxon>Mycoplasmopsis</taxon>
    </lineage>
</organism>
<dbReference type="PROSITE" id="PS50893">
    <property type="entry name" value="ABC_TRANSPORTER_2"/>
    <property type="match status" value="1"/>
</dbReference>
<evidence type="ECO:0000259" key="6">
    <source>
        <dbReference type="PROSITE" id="PS50893"/>
    </source>
</evidence>
<dbReference type="eggNOG" id="COG1136">
    <property type="taxonomic scope" value="Bacteria"/>
</dbReference>
<dbReference type="InterPro" id="IPR003439">
    <property type="entry name" value="ABC_transporter-like_ATP-bd"/>
</dbReference>
<evidence type="ECO:0000313" key="7">
    <source>
        <dbReference type="EMBL" id="EGV00579.1"/>
    </source>
</evidence>
<gene>
    <name evidence="7" type="ORF">MCSF7_02704</name>
</gene>
<dbReference type="Proteomes" id="UP000004978">
    <property type="component" value="Unassembled WGS sequence"/>
</dbReference>
<accession>F9UJ83</accession>
<dbReference type="EMBL" id="AFXA01000002">
    <property type="protein sequence ID" value="EGV00579.1"/>
    <property type="molecule type" value="Genomic_DNA"/>
</dbReference>
<keyword evidence="4 7" id="KW-0067">ATP-binding</keyword>
<dbReference type="GO" id="GO:0016887">
    <property type="term" value="F:ATP hydrolysis activity"/>
    <property type="evidence" value="ECO:0007669"/>
    <property type="project" value="InterPro"/>
</dbReference>
<dbReference type="PANTHER" id="PTHR42798:SF2">
    <property type="entry name" value="ABC TRANSPORTER ATP-BINDING PROTEIN MG467-RELATED"/>
    <property type="match status" value="1"/>
</dbReference>
<dbReference type="GO" id="GO:0005524">
    <property type="term" value="F:ATP binding"/>
    <property type="evidence" value="ECO:0007669"/>
    <property type="project" value="UniProtKB-KW"/>
</dbReference>
<dbReference type="InterPro" id="IPR017911">
    <property type="entry name" value="MacB-like_ATP-bd"/>
</dbReference>
<dbReference type="PANTHER" id="PTHR42798">
    <property type="entry name" value="LIPOPROTEIN-RELEASING SYSTEM ATP-BINDING PROTEIN LOLD"/>
    <property type="match status" value="1"/>
</dbReference>
<dbReference type="CDD" id="cd03255">
    <property type="entry name" value="ABC_MJ0796_LolCDE_FtsE"/>
    <property type="match status" value="1"/>
</dbReference>
<comment type="caution">
    <text evidence="7">The sequence shown here is derived from an EMBL/GenBank/DDBJ whole genome shotgun (WGS) entry which is preliminary data.</text>
</comment>
<evidence type="ECO:0000256" key="1">
    <source>
        <dbReference type="ARBA" id="ARBA00005417"/>
    </source>
</evidence>
<dbReference type="InterPro" id="IPR027417">
    <property type="entry name" value="P-loop_NTPase"/>
</dbReference>
<dbReference type="RefSeq" id="WP_006608349.1">
    <property type="nucleotide sequence ID" value="NZ_AFXA01000002.1"/>
</dbReference>
<dbReference type="PROSITE" id="PS00211">
    <property type="entry name" value="ABC_TRANSPORTER_1"/>
    <property type="match status" value="1"/>
</dbReference>
<proteinExistence type="inferred from homology"/>
<dbReference type="AlphaFoldDB" id="F9UJ83"/>
<feature type="domain" description="ABC transporter" evidence="6">
    <location>
        <begin position="100"/>
        <end position="331"/>
    </location>
</feature>
<evidence type="ECO:0000256" key="5">
    <source>
        <dbReference type="SAM" id="MobiDB-lite"/>
    </source>
</evidence>
<keyword evidence="2" id="KW-0813">Transport</keyword>
<evidence type="ECO:0000256" key="4">
    <source>
        <dbReference type="ARBA" id="ARBA00022840"/>
    </source>
</evidence>
<dbReference type="Gene3D" id="3.40.50.300">
    <property type="entry name" value="P-loop containing nucleotide triphosphate hydrolases"/>
    <property type="match status" value="1"/>
</dbReference>
<feature type="region of interest" description="Disordered" evidence="5">
    <location>
        <begin position="1"/>
        <end position="23"/>
    </location>
</feature>
<evidence type="ECO:0000256" key="2">
    <source>
        <dbReference type="ARBA" id="ARBA00022448"/>
    </source>
</evidence>